<comment type="similarity">
    <text evidence="2">Belongs to the peptidase M20A family.</text>
</comment>
<dbReference type="Pfam" id="PF01546">
    <property type="entry name" value="Peptidase_M20"/>
    <property type="match status" value="1"/>
</dbReference>
<name>Q1PAF3_9BACT</name>
<sequence length="279" mass="30106">MTIDGTTAFGLGTADMKSGCAAMIEAFTSHYERRGGIAGAALSLVVGEEETGDGAAALVDEVHPAWSVVAEPTDMVPALAHYGYIEIELDTSGERSHASMAKTNDSAVKTMLNLLLKMSQHLDAAHPELICNIRDVHSSEGGFAVPDSCSASIDLHVPPKANLGKLVSEIEELNQSMNGRKAELSFETVHNGYDLPMQGLLPEIITKVYKEQGLPLKTAPFRSHSDASILWASGIRPIILGPGQLSKAHTYHESVEIPQVEQAAHIYYRILHELENVKE</sequence>
<dbReference type="EMBL" id="DQ458963">
    <property type="protein sequence ID" value="ABE69170.1"/>
    <property type="molecule type" value="Genomic_DNA"/>
</dbReference>
<keyword evidence="3" id="KW-0479">Metal-binding</keyword>
<evidence type="ECO:0000256" key="5">
    <source>
        <dbReference type="ARBA" id="ARBA00022833"/>
    </source>
</evidence>
<reference evidence="7" key="1">
    <citation type="journal article" date="2006" name="Appl. Environ. Microbiol.">
        <title>Isolation and characterization of a novel lipase from a metagenomic library of tidal flat sediments: evidence for a new family of bacterial lipases.</title>
        <authorList>
            <person name="Lee M.H."/>
            <person name="Lee C.H."/>
            <person name="Oh T.K."/>
            <person name="Song J.K."/>
            <person name="Yoon J.H."/>
        </authorList>
    </citation>
    <scope>NUCLEOTIDE SEQUENCE</scope>
</reference>
<accession>Q1PAF3</accession>
<evidence type="ECO:0000256" key="1">
    <source>
        <dbReference type="ARBA" id="ARBA00001947"/>
    </source>
</evidence>
<dbReference type="GO" id="GO:0016787">
    <property type="term" value="F:hydrolase activity"/>
    <property type="evidence" value="ECO:0007669"/>
    <property type="project" value="UniProtKB-KW"/>
</dbReference>
<protein>
    <submittedName>
        <fullName evidence="7">Peptidase M20</fullName>
    </submittedName>
</protein>
<evidence type="ECO:0000256" key="4">
    <source>
        <dbReference type="ARBA" id="ARBA00022801"/>
    </source>
</evidence>
<dbReference type="Pfam" id="PF07687">
    <property type="entry name" value="M20_dimer"/>
    <property type="match status" value="1"/>
</dbReference>
<dbReference type="Gene3D" id="3.30.70.360">
    <property type="match status" value="1"/>
</dbReference>
<dbReference type="InterPro" id="IPR036264">
    <property type="entry name" value="Bact_exopeptidase_dim_dom"/>
</dbReference>
<dbReference type="PANTHER" id="PTHR43808:SF8">
    <property type="entry name" value="PEPTIDASE M20 DIMERISATION DOMAIN-CONTAINING PROTEIN"/>
    <property type="match status" value="1"/>
</dbReference>
<dbReference type="SUPFAM" id="SSF55031">
    <property type="entry name" value="Bacterial exopeptidase dimerisation domain"/>
    <property type="match status" value="1"/>
</dbReference>
<dbReference type="InterPro" id="IPR050072">
    <property type="entry name" value="Peptidase_M20A"/>
</dbReference>
<dbReference type="PANTHER" id="PTHR43808">
    <property type="entry name" value="ACETYLORNITHINE DEACETYLASE"/>
    <property type="match status" value="1"/>
</dbReference>
<dbReference type="SUPFAM" id="SSF53187">
    <property type="entry name" value="Zn-dependent exopeptidases"/>
    <property type="match status" value="1"/>
</dbReference>
<dbReference type="InterPro" id="IPR002933">
    <property type="entry name" value="Peptidase_M20"/>
</dbReference>
<reference evidence="7" key="2">
    <citation type="submission" date="2006-03" db="EMBL/GenBank/DDBJ databases">
        <authorList>
            <person name="Lee M.-H."/>
            <person name="Song J.K."/>
            <person name="Yoon J.-H."/>
        </authorList>
    </citation>
    <scope>NUCLEOTIDE SEQUENCE</scope>
</reference>
<dbReference type="AlphaFoldDB" id="Q1PAF3"/>
<feature type="domain" description="Peptidase M20 dimerisation" evidence="6">
    <location>
        <begin position="80"/>
        <end position="174"/>
    </location>
</feature>
<organism evidence="7">
    <name type="scientific">uncultured bacterium pFosLip</name>
    <dbReference type="NCBI Taxonomy" id="380391"/>
    <lineage>
        <taxon>Bacteria</taxon>
        <taxon>environmental samples</taxon>
    </lineage>
</organism>
<evidence type="ECO:0000256" key="3">
    <source>
        <dbReference type="ARBA" id="ARBA00022723"/>
    </source>
</evidence>
<proteinExistence type="inferred from homology"/>
<evidence type="ECO:0000259" key="6">
    <source>
        <dbReference type="Pfam" id="PF07687"/>
    </source>
</evidence>
<dbReference type="GO" id="GO:0046872">
    <property type="term" value="F:metal ion binding"/>
    <property type="evidence" value="ECO:0007669"/>
    <property type="project" value="UniProtKB-KW"/>
</dbReference>
<dbReference type="Gene3D" id="3.40.630.10">
    <property type="entry name" value="Zn peptidases"/>
    <property type="match status" value="1"/>
</dbReference>
<keyword evidence="5" id="KW-0862">Zinc</keyword>
<evidence type="ECO:0000256" key="2">
    <source>
        <dbReference type="ARBA" id="ARBA00006247"/>
    </source>
</evidence>
<evidence type="ECO:0000313" key="7">
    <source>
        <dbReference type="EMBL" id="ABE69170.1"/>
    </source>
</evidence>
<keyword evidence="4" id="KW-0378">Hydrolase</keyword>
<comment type="cofactor">
    <cofactor evidence="1">
        <name>Zn(2+)</name>
        <dbReference type="ChEBI" id="CHEBI:29105"/>
    </cofactor>
</comment>
<dbReference type="InterPro" id="IPR011650">
    <property type="entry name" value="Peptidase_M20_dimer"/>
</dbReference>